<sequence>MTDKRLLAAVRDNAEWCDAMCRAYNLPGTFTASLWSNPRRTPPLYPDAVTLTPQATRGEVLAAIDLRSPGATVKDSFARLDLRDAGFGVLFEAQWIARPPGPGTPLDDLRTATGDRVTWSEVTTASELRDWETGLHGGHDGGWFRPALLTDPAVTLVAGRVDGDLVCGSVLTTGGEVVGLSNVFAYGCDPDAPWEGSVALAAHLFPGRPITGYEHGDDLAPPARQGFVPIGPLQVWTT</sequence>
<reference evidence="1 2" key="1">
    <citation type="submission" date="2018-06" db="EMBL/GenBank/DDBJ databases">
        <title>Sphaerisporangium craniellae sp. nov., isolated from a marine sponge in the South China Sea.</title>
        <authorList>
            <person name="Li L."/>
        </authorList>
    </citation>
    <scope>NUCLEOTIDE SEQUENCE [LARGE SCALE GENOMIC DNA]</scope>
    <source>
        <strain evidence="1 2">CCTCC AA 208026</strain>
    </source>
</reference>
<dbReference type="Proteomes" id="UP000253094">
    <property type="component" value="Unassembled WGS sequence"/>
</dbReference>
<protein>
    <submittedName>
        <fullName evidence="1">Uncharacterized protein</fullName>
    </submittedName>
</protein>
<keyword evidence="2" id="KW-1185">Reference proteome</keyword>
<dbReference type="OrthoDB" id="153065at2"/>
<evidence type="ECO:0000313" key="1">
    <source>
        <dbReference type="EMBL" id="RCG28666.1"/>
    </source>
</evidence>
<name>A0A367FE67_9ACTN</name>
<dbReference type="AlphaFoldDB" id="A0A367FE67"/>
<dbReference type="RefSeq" id="WP_114030995.1">
    <property type="nucleotide sequence ID" value="NZ_QOIL01000013.1"/>
</dbReference>
<organism evidence="1 2">
    <name type="scientific">Sphaerisporangium album</name>
    <dbReference type="NCBI Taxonomy" id="509200"/>
    <lineage>
        <taxon>Bacteria</taxon>
        <taxon>Bacillati</taxon>
        <taxon>Actinomycetota</taxon>
        <taxon>Actinomycetes</taxon>
        <taxon>Streptosporangiales</taxon>
        <taxon>Streptosporangiaceae</taxon>
        <taxon>Sphaerisporangium</taxon>
    </lineage>
</organism>
<proteinExistence type="predicted"/>
<comment type="caution">
    <text evidence="1">The sequence shown here is derived from an EMBL/GenBank/DDBJ whole genome shotgun (WGS) entry which is preliminary data.</text>
</comment>
<gene>
    <name evidence="1" type="ORF">DQ384_23285</name>
</gene>
<dbReference type="EMBL" id="QOIL01000013">
    <property type="protein sequence ID" value="RCG28666.1"/>
    <property type="molecule type" value="Genomic_DNA"/>
</dbReference>
<evidence type="ECO:0000313" key="2">
    <source>
        <dbReference type="Proteomes" id="UP000253094"/>
    </source>
</evidence>
<accession>A0A367FE67</accession>